<protein>
    <submittedName>
        <fullName evidence="1">Uncharacterized protein</fullName>
    </submittedName>
</protein>
<evidence type="ECO:0000313" key="1">
    <source>
        <dbReference type="EMBL" id="RNA41721.1"/>
    </source>
</evidence>
<evidence type="ECO:0000313" key="2">
    <source>
        <dbReference type="Proteomes" id="UP000276133"/>
    </source>
</evidence>
<dbReference type="Proteomes" id="UP000276133">
    <property type="component" value="Unassembled WGS sequence"/>
</dbReference>
<proteinExistence type="predicted"/>
<comment type="caution">
    <text evidence="1">The sequence shown here is derived from an EMBL/GenBank/DDBJ whole genome shotgun (WGS) entry which is preliminary data.</text>
</comment>
<accession>A0A3M7T114</accession>
<dbReference type="AlphaFoldDB" id="A0A3M7T114"/>
<organism evidence="1 2">
    <name type="scientific">Brachionus plicatilis</name>
    <name type="common">Marine rotifer</name>
    <name type="synonym">Brachionus muelleri</name>
    <dbReference type="NCBI Taxonomy" id="10195"/>
    <lineage>
        <taxon>Eukaryota</taxon>
        <taxon>Metazoa</taxon>
        <taxon>Spiralia</taxon>
        <taxon>Gnathifera</taxon>
        <taxon>Rotifera</taxon>
        <taxon>Eurotatoria</taxon>
        <taxon>Monogononta</taxon>
        <taxon>Pseudotrocha</taxon>
        <taxon>Ploima</taxon>
        <taxon>Brachionidae</taxon>
        <taxon>Brachionus</taxon>
    </lineage>
</organism>
<dbReference type="EMBL" id="REGN01000472">
    <property type="protein sequence ID" value="RNA41721.1"/>
    <property type="molecule type" value="Genomic_DNA"/>
</dbReference>
<sequence length="139" mass="16541">MLDKIEHIFLPVLIKTKIGRIYVQSLFLQFSFTLPDLNLTQKRQNVNQDIFFNCKFQIEIVDGLQLYCFASSDFVKLRFVIRSIYNVHIFIALKFKSWIKSRQIEANHQIKILTFVYFNVAYRDDAALAIREFKKIPNN</sequence>
<gene>
    <name evidence="1" type="ORF">BpHYR1_040517</name>
</gene>
<keyword evidence="2" id="KW-1185">Reference proteome</keyword>
<reference evidence="1 2" key="1">
    <citation type="journal article" date="2018" name="Sci. Rep.">
        <title>Genomic signatures of local adaptation to the degree of environmental predictability in rotifers.</title>
        <authorList>
            <person name="Franch-Gras L."/>
            <person name="Hahn C."/>
            <person name="Garcia-Roger E.M."/>
            <person name="Carmona M.J."/>
            <person name="Serra M."/>
            <person name="Gomez A."/>
        </authorList>
    </citation>
    <scope>NUCLEOTIDE SEQUENCE [LARGE SCALE GENOMIC DNA]</scope>
    <source>
        <strain evidence="1">HYR1</strain>
    </source>
</reference>
<name>A0A3M7T114_BRAPC</name>